<sequence length="301" mass="34590">MPHETTPHTSTANDVMLADVLKLRGEVRQADHLFENVLRDLEAVSERTIMRWRRKQAVKDEVDKLRTSWGEIYKTFRDSIWYSREIAGSVQAVIDDITQVVIPRLTAREVSYEAKLSELCDSIDYISRRNKEAVLMTTAFKNIQNDVHQWSEHWAAFKLTKMYRKFLKDELITRQLASLLRLMGEPAWEALAGHGASLILRLISPIWYALIKDTVVSESDNKDDQIPSEVNKLVTKIAVMCNLWAEITADLRQIRSATSHLSQDISGEATVLYSSRLNRLKTMYTALSTALRSYQVNVFLD</sequence>
<name>A0A8K0XLV0_9AGAR</name>
<protein>
    <submittedName>
        <fullName evidence="1">Uncharacterized protein</fullName>
    </submittedName>
</protein>
<evidence type="ECO:0000313" key="2">
    <source>
        <dbReference type="Proteomes" id="UP000813824"/>
    </source>
</evidence>
<keyword evidence="2" id="KW-1185">Reference proteome</keyword>
<gene>
    <name evidence="1" type="ORF">BXZ70DRAFT_470615</name>
</gene>
<dbReference type="Proteomes" id="UP000813824">
    <property type="component" value="Unassembled WGS sequence"/>
</dbReference>
<comment type="caution">
    <text evidence="1">The sequence shown here is derived from an EMBL/GenBank/DDBJ whole genome shotgun (WGS) entry which is preliminary data.</text>
</comment>
<evidence type="ECO:0000313" key="1">
    <source>
        <dbReference type="EMBL" id="KAH8091817.1"/>
    </source>
</evidence>
<dbReference type="EMBL" id="JAEVFJ010000034">
    <property type="protein sequence ID" value="KAH8091817.1"/>
    <property type="molecule type" value="Genomic_DNA"/>
</dbReference>
<proteinExistence type="predicted"/>
<dbReference type="OrthoDB" id="10661721at2759"/>
<reference evidence="1" key="1">
    <citation type="journal article" date="2021" name="New Phytol.">
        <title>Evolutionary innovations through gain and loss of genes in the ectomycorrhizal Boletales.</title>
        <authorList>
            <person name="Wu G."/>
            <person name="Miyauchi S."/>
            <person name="Morin E."/>
            <person name="Kuo A."/>
            <person name="Drula E."/>
            <person name="Varga T."/>
            <person name="Kohler A."/>
            <person name="Feng B."/>
            <person name="Cao Y."/>
            <person name="Lipzen A."/>
            <person name="Daum C."/>
            <person name="Hundley H."/>
            <person name="Pangilinan J."/>
            <person name="Johnson J."/>
            <person name="Barry K."/>
            <person name="LaButti K."/>
            <person name="Ng V."/>
            <person name="Ahrendt S."/>
            <person name="Min B."/>
            <person name="Choi I.G."/>
            <person name="Park H."/>
            <person name="Plett J.M."/>
            <person name="Magnuson J."/>
            <person name="Spatafora J.W."/>
            <person name="Nagy L.G."/>
            <person name="Henrissat B."/>
            <person name="Grigoriev I.V."/>
            <person name="Yang Z.L."/>
            <person name="Xu J."/>
            <person name="Martin F.M."/>
        </authorList>
    </citation>
    <scope>NUCLEOTIDE SEQUENCE</scope>
    <source>
        <strain evidence="1">KKN 215</strain>
    </source>
</reference>
<accession>A0A8K0XLV0</accession>
<dbReference type="AlphaFoldDB" id="A0A8K0XLV0"/>
<organism evidence="1 2">
    <name type="scientific">Cristinia sonorae</name>
    <dbReference type="NCBI Taxonomy" id="1940300"/>
    <lineage>
        <taxon>Eukaryota</taxon>
        <taxon>Fungi</taxon>
        <taxon>Dikarya</taxon>
        <taxon>Basidiomycota</taxon>
        <taxon>Agaricomycotina</taxon>
        <taxon>Agaricomycetes</taxon>
        <taxon>Agaricomycetidae</taxon>
        <taxon>Agaricales</taxon>
        <taxon>Pleurotineae</taxon>
        <taxon>Stephanosporaceae</taxon>
        <taxon>Cristinia</taxon>
    </lineage>
</organism>